<name>A0A6A7N756_9BURK</name>
<evidence type="ECO:0000259" key="1">
    <source>
        <dbReference type="Pfam" id="PF13276"/>
    </source>
</evidence>
<organism evidence="2 3">
    <name type="scientific">Rugamonas aquatica</name>
    <dbReference type="NCBI Taxonomy" id="2743357"/>
    <lineage>
        <taxon>Bacteria</taxon>
        <taxon>Pseudomonadati</taxon>
        <taxon>Pseudomonadota</taxon>
        <taxon>Betaproteobacteria</taxon>
        <taxon>Burkholderiales</taxon>
        <taxon>Oxalobacteraceae</taxon>
        <taxon>Telluria group</taxon>
        <taxon>Rugamonas</taxon>
    </lineage>
</organism>
<comment type="caution">
    <text evidence="2">The sequence shown here is derived from an EMBL/GenBank/DDBJ whole genome shotgun (WGS) entry which is preliminary data.</text>
</comment>
<dbReference type="PANTHER" id="PTHR46889">
    <property type="entry name" value="TRANSPOSASE INSF FOR INSERTION SEQUENCE IS3B-RELATED"/>
    <property type="match status" value="1"/>
</dbReference>
<gene>
    <name evidence="2" type="ORF">GEV02_21475</name>
</gene>
<accession>A0A6A7N756</accession>
<reference evidence="2 3" key="1">
    <citation type="submission" date="2019-10" db="EMBL/GenBank/DDBJ databases">
        <title>Two novel species isolated from a subtropical stream in China.</title>
        <authorList>
            <person name="Lu H."/>
        </authorList>
    </citation>
    <scope>NUCLEOTIDE SEQUENCE [LARGE SCALE GENOMIC DNA]</scope>
    <source>
        <strain evidence="2 3">FT29W</strain>
    </source>
</reference>
<sequence>MCCLFGVSTSGFCDWLYRPMSQHERGNAQLVQAIKHRHEASDGTYGSPRIVRDLMDAGFACSENRLARLMKIAGIKARHQRRRPPGAA</sequence>
<dbReference type="Proteomes" id="UP000440498">
    <property type="component" value="Unassembled WGS sequence"/>
</dbReference>
<dbReference type="InterPro" id="IPR025948">
    <property type="entry name" value="HTH-like_dom"/>
</dbReference>
<evidence type="ECO:0000313" key="3">
    <source>
        <dbReference type="Proteomes" id="UP000440498"/>
    </source>
</evidence>
<dbReference type="AlphaFoldDB" id="A0A6A7N756"/>
<protein>
    <submittedName>
        <fullName evidence="2">IS3 family transposase</fullName>
    </submittedName>
</protein>
<dbReference type="InterPro" id="IPR050900">
    <property type="entry name" value="Transposase_IS3/IS150/IS904"/>
</dbReference>
<dbReference type="EMBL" id="WHUG01000009">
    <property type="protein sequence ID" value="MQA40718.1"/>
    <property type="molecule type" value="Genomic_DNA"/>
</dbReference>
<feature type="domain" description="HTH-like" evidence="1">
    <location>
        <begin position="29"/>
        <end position="83"/>
    </location>
</feature>
<evidence type="ECO:0000313" key="2">
    <source>
        <dbReference type="EMBL" id="MQA40718.1"/>
    </source>
</evidence>
<dbReference type="Pfam" id="PF13276">
    <property type="entry name" value="HTH_21"/>
    <property type="match status" value="1"/>
</dbReference>
<keyword evidence="3" id="KW-1185">Reference proteome</keyword>
<proteinExistence type="predicted"/>
<dbReference type="PANTHER" id="PTHR46889:SF4">
    <property type="entry name" value="TRANSPOSASE INSO FOR INSERTION SEQUENCE ELEMENT IS911B-RELATED"/>
    <property type="match status" value="1"/>
</dbReference>